<evidence type="ECO:0000259" key="1">
    <source>
        <dbReference type="PROSITE" id="PS51704"/>
    </source>
</evidence>
<dbReference type="InterPro" id="IPR030395">
    <property type="entry name" value="GP_PDE_dom"/>
</dbReference>
<name>A0A9W5TB04_BABOV</name>
<protein>
    <submittedName>
        <fullName evidence="2">Glycerophosphoryl diester phosphodiesterase</fullName>
    </submittedName>
</protein>
<dbReference type="SUPFAM" id="SSF51695">
    <property type="entry name" value="PLC-like phosphodiesterases"/>
    <property type="match status" value="1"/>
</dbReference>
<dbReference type="EMBL" id="BLIY01000010">
    <property type="protein sequence ID" value="GFE54185.1"/>
    <property type="molecule type" value="Genomic_DNA"/>
</dbReference>
<feature type="domain" description="GP-PDE" evidence="1">
    <location>
        <begin position="40"/>
        <end position="376"/>
    </location>
</feature>
<dbReference type="PANTHER" id="PTHR46211:SF14">
    <property type="entry name" value="GLYCEROPHOSPHODIESTER PHOSPHODIESTERASE"/>
    <property type="match status" value="1"/>
</dbReference>
<evidence type="ECO:0000313" key="3">
    <source>
        <dbReference type="Proteomes" id="UP001057455"/>
    </source>
</evidence>
<proteinExistence type="predicted"/>
<sequence>MLGSSGRDLAFSVRLTRIIYVKKCSILSKFLRDYFTMSRPLVYGHRGMGCSLPGTLSLFPENSITSFREARRIGADGIELDVFLSKNNELLVLHGYTSKNCLNLTTLGSDGASGVKLLTENDLVETTDLRAQDLKLKKPWRLLQNFLDIDDILNNHRKNITASFQSYLNNLEQADTKECVPTLEQVFTELGDTVKYDIELKGSNTNLGLRVLEVLEKFPELDVVISSFQWLPPELDKNSPHYNQAVEQLPNGKDVVDLLRPLVNNRLGIPLALLFNNETSELPSIDRIVECVNHYGAKWVSLSHDFWKTENPIVGAGVKGKDAVSHLVSELHEKGIKTMTYFLESTHDTEEDINVQLESGLDAICPNDVQMCLKLLRK</sequence>
<reference evidence="2" key="1">
    <citation type="submission" date="2019-12" db="EMBL/GenBank/DDBJ databases">
        <title>Genome sequence of Babesia ovis.</title>
        <authorList>
            <person name="Yamagishi J."/>
            <person name="Sevinc F."/>
            <person name="Xuan X."/>
        </authorList>
    </citation>
    <scope>NUCLEOTIDE SEQUENCE</scope>
    <source>
        <strain evidence="2">Selcuk</strain>
    </source>
</reference>
<dbReference type="GO" id="GO:0008081">
    <property type="term" value="F:phosphoric diester hydrolase activity"/>
    <property type="evidence" value="ECO:0007669"/>
    <property type="project" value="InterPro"/>
</dbReference>
<dbReference type="Proteomes" id="UP001057455">
    <property type="component" value="Unassembled WGS sequence"/>
</dbReference>
<organism evidence="2 3">
    <name type="scientific">Babesia ovis</name>
    <dbReference type="NCBI Taxonomy" id="5869"/>
    <lineage>
        <taxon>Eukaryota</taxon>
        <taxon>Sar</taxon>
        <taxon>Alveolata</taxon>
        <taxon>Apicomplexa</taxon>
        <taxon>Aconoidasida</taxon>
        <taxon>Piroplasmida</taxon>
        <taxon>Babesiidae</taxon>
        <taxon>Babesia</taxon>
    </lineage>
</organism>
<dbReference type="PANTHER" id="PTHR46211">
    <property type="entry name" value="GLYCEROPHOSPHORYL DIESTER PHOSPHODIESTERASE"/>
    <property type="match status" value="1"/>
</dbReference>
<gene>
    <name evidence="2" type="ORF">BaOVIS_015890</name>
</gene>
<dbReference type="InterPro" id="IPR017946">
    <property type="entry name" value="PLC-like_Pdiesterase_TIM-brl"/>
</dbReference>
<dbReference type="PROSITE" id="PS50007">
    <property type="entry name" value="PIPLC_X_DOMAIN"/>
    <property type="match status" value="1"/>
</dbReference>
<dbReference type="Gene3D" id="3.20.20.190">
    <property type="entry name" value="Phosphatidylinositol (PI) phosphodiesterase"/>
    <property type="match status" value="1"/>
</dbReference>
<dbReference type="GO" id="GO:0006629">
    <property type="term" value="P:lipid metabolic process"/>
    <property type="evidence" value="ECO:0007669"/>
    <property type="project" value="InterPro"/>
</dbReference>
<accession>A0A9W5TB04</accession>
<dbReference type="OrthoDB" id="1058301at2759"/>
<dbReference type="AlphaFoldDB" id="A0A9W5TB04"/>
<evidence type="ECO:0000313" key="2">
    <source>
        <dbReference type="EMBL" id="GFE54185.1"/>
    </source>
</evidence>
<dbReference type="Pfam" id="PF03009">
    <property type="entry name" value="GDPD"/>
    <property type="match status" value="1"/>
</dbReference>
<dbReference type="PROSITE" id="PS51704">
    <property type="entry name" value="GP_PDE"/>
    <property type="match status" value="1"/>
</dbReference>
<keyword evidence="3" id="KW-1185">Reference proteome</keyword>
<comment type="caution">
    <text evidence="2">The sequence shown here is derived from an EMBL/GenBank/DDBJ whole genome shotgun (WGS) entry which is preliminary data.</text>
</comment>